<feature type="domain" description="HMG box" evidence="4">
    <location>
        <begin position="246"/>
        <end position="319"/>
    </location>
</feature>
<feature type="DNA-binding region" description="HMG box" evidence="2">
    <location>
        <begin position="246"/>
        <end position="319"/>
    </location>
</feature>
<dbReference type="PANTHER" id="PTHR48112:SF22">
    <property type="entry name" value="MITOCHONDRIAL TRANSCRIPTION FACTOR A, ISOFORM B"/>
    <property type="match status" value="1"/>
</dbReference>
<accession>A0A1Y2E4C8</accession>
<dbReference type="OrthoDB" id="1919336at2759"/>
<feature type="compositionally biased region" description="Basic residues" evidence="3">
    <location>
        <begin position="78"/>
        <end position="110"/>
    </location>
</feature>
<evidence type="ECO:0000313" key="5">
    <source>
        <dbReference type="EMBL" id="ORY66369.1"/>
    </source>
</evidence>
<dbReference type="GeneID" id="63776226"/>
<evidence type="ECO:0000256" key="2">
    <source>
        <dbReference type="PROSITE-ProRule" id="PRU00267"/>
    </source>
</evidence>
<dbReference type="SUPFAM" id="SSF47095">
    <property type="entry name" value="HMG-box"/>
    <property type="match status" value="2"/>
</dbReference>
<dbReference type="EMBL" id="MCFJ01000005">
    <property type="protein sequence ID" value="ORY66369.1"/>
    <property type="molecule type" value="Genomic_DNA"/>
</dbReference>
<reference evidence="5 6" key="1">
    <citation type="submission" date="2016-07" db="EMBL/GenBank/DDBJ databases">
        <title>Pervasive Adenine N6-methylation of Active Genes in Fungi.</title>
        <authorList>
            <consortium name="DOE Joint Genome Institute"/>
            <person name="Mondo S.J."/>
            <person name="Dannebaum R.O."/>
            <person name="Kuo R.C."/>
            <person name="Labutti K."/>
            <person name="Haridas S."/>
            <person name="Kuo A."/>
            <person name="Salamov A."/>
            <person name="Ahrendt S.R."/>
            <person name="Lipzen A."/>
            <person name="Sullivan W."/>
            <person name="Andreopoulos W.B."/>
            <person name="Clum A."/>
            <person name="Lindquist E."/>
            <person name="Daum C."/>
            <person name="Ramamoorthy G.K."/>
            <person name="Gryganskyi A."/>
            <person name="Culley D."/>
            <person name="Magnuson J.K."/>
            <person name="James T.Y."/>
            <person name="O'Malley M.A."/>
            <person name="Stajich J.E."/>
            <person name="Spatafora J.W."/>
            <person name="Visel A."/>
            <person name="Grigoriev I.V."/>
        </authorList>
    </citation>
    <scope>NUCLEOTIDE SEQUENCE [LARGE SCALE GENOMIC DNA]</scope>
    <source>
        <strain evidence="5 6">CBS 129021</strain>
    </source>
</reference>
<evidence type="ECO:0000259" key="4">
    <source>
        <dbReference type="PROSITE" id="PS50118"/>
    </source>
</evidence>
<dbReference type="PANTHER" id="PTHR48112">
    <property type="entry name" value="HIGH MOBILITY GROUP PROTEIN DSP1"/>
    <property type="match status" value="1"/>
</dbReference>
<sequence length="328" mass="36806">MLSAVGRAAVQRLSTTSCCPTTISRLAIRVVGQQQPSFGAYRLKFSRNFAAVAKTKKTEVIETKEKGKGKAKNTVTKTAKKTAKKPAKKPAKKAAVAKKKAPKTPVKKKPAATQTPSKTALLMQARREKMKLKEEALYREEPPAPFRSPYLEFVKEQTAGNSGTHEYFMEKVAGLNQVFKSLPASELQRFNEMADATKLKRSADYKAWLESIPASQIEAANNARRRLKKVYNFPKVLKLIKDERQPKKPISAYLYFVKGRWASGDSDLTSTGRETPAFQESSKALSTEWSNMSDAEKQPYVELSQADMNRYEKEVNTVLQRTMRRSSV</sequence>
<dbReference type="InterPro" id="IPR050342">
    <property type="entry name" value="HMGB"/>
</dbReference>
<dbReference type="InParanoid" id="A0A1Y2E4C8"/>
<name>A0A1Y2E4C8_9PEZI</name>
<dbReference type="PROSITE" id="PS50118">
    <property type="entry name" value="HMG_BOX_2"/>
    <property type="match status" value="1"/>
</dbReference>
<dbReference type="Pfam" id="PF09011">
    <property type="entry name" value="HMG_box_2"/>
    <property type="match status" value="1"/>
</dbReference>
<comment type="caution">
    <text evidence="5">The sequence shown here is derived from an EMBL/GenBank/DDBJ whole genome shotgun (WGS) entry which is preliminary data.</text>
</comment>
<dbReference type="STRING" id="1141098.A0A1Y2E4C8"/>
<gene>
    <name evidence="5" type="ORF">BCR38DRAFT_430033</name>
</gene>
<dbReference type="GO" id="GO:0005634">
    <property type="term" value="C:nucleus"/>
    <property type="evidence" value="ECO:0007669"/>
    <property type="project" value="UniProtKB-UniRule"/>
</dbReference>
<evidence type="ECO:0000313" key="6">
    <source>
        <dbReference type="Proteomes" id="UP000193689"/>
    </source>
</evidence>
<keyword evidence="2" id="KW-0539">Nucleus</keyword>
<keyword evidence="6" id="KW-1185">Reference proteome</keyword>
<feature type="region of interest" description="Disordered" evidence="3">
    <location>
        <begin position="64"/>
        <end position="117"/>
    </location>
</feature>
<dbReference type="SMART" id="SM00398">
    <property type="entry name" value="HMG"/>
    <property type="match status" value="1"/>
</dbReference>
<evidence type="ECO:0000256" key="1">
    <source>
        <dbReference type="ARBA" id="ARBA00023125"/>
    </source>
</evidence>
<organism evidence="5 6">
    <name type="scientific">Pseudomassariella vexata</name>
    <dbReference type="NCBI Taxonomy" id="1141098"/>
    <lineage>
        <taxon>Eukaryota</taxon>
        <taxon>Fungi</taxon>
        <taxon>Dikarya</taxon>
        <taxon>Ascomycota</taxon>
        <taxon>Pezizomycotina</taxon>
        <taxon>Sordariomycetes</taxon>
        <taxon>Xylariomycetidae</taxon>
        <taxon>Amphisphaeriales</taxon>
        <taxon>Pseudomassariaceae</taxon>
        <taxon>Pseudomassariella</taxon>
    </lineage>
</organism>
<dbReference type="GO" id="GO:0003677">
    <property type="term" value="F:DNA binding"/>
    <property type="evidence" value="ECO:0007669"/>
    <property type="project" value="UniProtKB-UniRule"/>
</dbReference>
<dbReference type="InterPro" id="IPR036910">
    <property type="entry name" value="HMG_box_dom_sf"/>
</dbReference>
<dbReference type="RefSeq" id="XP_040717333.1">
    <property type="nucleotide sequence ID" value="XM_040860014.1"/>
</dbReference>
<protein>
    <recommendedName>
        <fullName evidence="4">HMG box domain-containing protein</fullName>
    </recommendedName>
</protein>
<proteinExistence type="predicted"/>
<dbReference type="Proteomes" id="UP000193689">
    <property type="component" value="Unassembled WGS sequence"/>
</dbReference>
<evidence type="ECO:0000256" key="3">
    <source>
        <dbReference type="SAM" id="MobiDB-lite"/>
    </source>
</evidence>
<keyword evidence="1 2" id="KW-0238">DNA-binding</keyword>
<dbReference type="AlphaFoldDB" id="A0A1Y2E4C8"/>
<dbReference type="InterPro" id="IPR009071">
    <property type="entry name" value="HMG_box_dom"/>
</dbReference>
<dbReference type="Gene3D" id="1.10.30.10">
    <property type="entry name" value="High mobility group box domain"/>
    <property type="match status" value="2"/>
</dbReference>